<dbReference type="InterPro" id="IPR010260">
    <property type="entry name" value="AlpA"/>
</dbReference>
<protein>
    <submittedName>
        <fullName evidence="1">AlpA family phage regulatory protein</fullName>
    </submittedName>
</protein>
<organism evidence="1 2">
    <name type="scientific">Giesbergeria sinuosa</name>
    <dbReference type="NCBI Taxonomy" id="80883"/>
    <lineage>
        <taxon>Bacteria</taxon>
        <taxon>Pseudomonadati</taxon>
        <taxon>Pseudomonadota</taxon>
        <taxon>Betaproteobacteria</taxon>
        <taxon>Burkholderiales</taxon>
        <taxon>Comamonadaceae</taxon>
        <taxon>Giesbergeria</taxon>
    </lineage>
</organism>
<proteinExistence type="predicted"/>
<comment type="caution">
    <text evidence="1">The sequence shown here is derived from an EMBL/GenBank/DDBJ whole genome shotgun (WGS) entry which is preliminary data.</text>
</comment>
<evidence type="ECO:0000313" key="1">
    <source>
        <dbReference type="EMBL" id="MFC4789290.1"/>
    </source>
</evidence>
<gene>
    <name evidence="1" type="ORF">ACFO6X_09910</name>
</gene>
<accession>A0ABV9QHS9</accession>
<dbReference type="Pfam" id="PF05930">
    <property type="entry name" value="Phage_AlpA"/>
    <property type="match status" value="1"/>
</dbReference>
<reference evidence="2" key="1">
    <citation type="journal article" date="2019" name="Int. J. Syst. Evol. Microbiol.">
        <title>The Global Catalogue of Microorganisms (GCM) 10K type strain sequencing project: providing services to taxonomists for standard genome sequencing and annotation.</title>
        <authorList>
            <consortium name="The Broad Institute Genomics Platform"/>
            <consortium name="The Broad Institute Genome Sequencing Center for Infectious Disease"/>
            <person name="Wu L."/>
            <person name="Ma J."/>
        </authorList>
    </citation>
    <scope>NUCLEOTIDE SEQUENCE [LARGE SCALE GENOMIC DNA]</scope>
    <source>
        <strain evidence="2">CCUG 49452</strain>
    </source>
</reference>
<dbReference type="RefSeq" id="WP_382432533.1">
    <property type="nucleotide sequence ID" value="NZ_JBHSHJ010000007.1"/>
</dbReference>
<sequence>MAILRIDGVLGKTGQRSKSAIYCAAREGLFTKPVKIGAQITGWPDYEVETIVAAQVAGQTKEQIRELVNQLHAQRMERFKALLNSATAMNTSPANTNVVQMAGAR</sequence>
<name>A0ABV9QHS9_9BURK</name>
<evidence type="ECO:0000313" key="2">
    <source>
        <dbReference type="Proteomes" id="UP001596001"/>
    </source>
</evidence>
<keyword evidence="2" id="KW-1185">Reference proteome</keyword>
<dbReference type="Proteomes" id="UP001596001">
    <property type="component" value="Unassembled WGS sequence"/>
</dbReference>
<dbReference type="EMBL" id="JBHSHJ010000007">
    <property type="protein sequence ID" value="MFC4789290.1"/>
    <property type="molecule type" value="Genomic_DNA"/>
</dbReference>